<dbReference type="EMBL" id="JAABLP010000001">
    <property type="protein sequence ID" value="NBN62252.1"/>
    <property type="molecule type" value="Genomic_DNA"/>
</dbReference>
<reference evidence="2 3" key="1">
    <citation type="submission" date="2020-01" db="EMBL/GenBank/DDBJ databases">
        <authorList>
            <person name="Peng S.Y."/>
            <person name="Li J."/>
            <person name="Wang M."/>
            <person name="Wang L."/>
            <person name="Wang C.Q."/>
            <person name="Wang J.R."/>
        </authorList>
    </citation>
    <scope>NUCLEOTIDE SEQUENCE [LARGE SCALE GENOMIC DNA]</scope>
    <source>
        <strain evidence="2 3">XCT-34</strain>
    </source>
</reference>
<proteinExistence type="predicted"/>
<feature type="compositionally biased region" description="Basic and acidic residues" evidence="1">
    <location>
        <begin position="1"/>
        <end position="17"/>
    </location>
</feature>
<evidence type="ECO:0008006" key="4">
    <source>
        <dbReference type="Google" id="ProtNLM"/>
    </source>
</evidence>
<dbReference type="SUPFAM" id="SSF56209">
    <property type="entry name" value="Nitrile hydratase alpha chain"/>
    <property type="match status" value="1"/>
</dbReference>
<comment type="caution">
    <text evidence="2">The sequence shown here is derived from an EMBL/GenBank/DDBJ whole genome shotgun (WGS) entry which is preliminary data.</text>
</comment>
<keyword evidence="3" id="KW-1185">Reference proteome</keyword>
<evidence type="ECO:0000313" key="2">
    <source>
        <dbReference type="EMBL" id="NBN62252.1"/>
    </source>
</evidence>
<dbReference type="Gene3D" id="3.90.330.10">
    <property type="entry name" value="Nitrile hydratase alpha /Thiocyanate hydrolase gamma"/>
    <property type="match status" value="1"/>
</dbReference>
<evidence type="ECO:0000313" key="3">
    <source>
        <dbReference type="Proteomes" id="UP000541347"/>
    </source>
</evidence>
<organism evidence="2 3">
    <name type="scientific">Pannonibacter tanglangensis</name>
    <dbReference type="NCBI Taxonomy" id="2750084"/>
    <lineage>
        <taxon>Bacteria</taxon>
        <taxon>Pseudomonadati</taxon>
        <taxon>Pseudomonadota</taxon>
        <taxon>Alphaproteobacteria</taxon>
        <taxon>Hyphomicrobiales</taxon>
        <taxon>Stappiaceae</taxon>
        <taxon>Pannonibacter</taxon>
    </lineage>
</organism>
<accession>A0ABW9ZGT8</accession>
<dbReference type="InterPro" id="IPR036648">
    <property type="entry name" value="CN_Hdrase_a/SCN_Hdrase_g_sf"/>
</dbReference>
<dbReference type="Proteomes" id="UP000541347">
    <property type="component" value="Unassembled WGS sequence"/>
</dbReference>
<sequence>MRDATDIHPIPETRPARETAAGQSLERVIQDRAAADPAFRAALLADPLAAIAGAFRLAPMPGLKLRVIEEQPGEVVLVLPRAAALEADELSEAELAKASGGFSGVNGQIVDSVTQTNVKLPGGPNAMGAVFLRPGFRLFPF</sequence>
<protein>
    <recommendedName>
        <fullName evidence="4">NHLP leader peptide family natural product</fullName>
    </recommendedName>
</protein>
<dbReference type="RefSeq" id="WP_161673052.1">
    <property type="nucleotide sequence ID" value="NZ_JAABLP010000001.1"/>
</dbReference>
<gene>
    <name evidence="2" type="ORF">GWI71_01005</name>
</gene>
<name>A0ABW9ZGT8_9HYPH</name>
<evidence type="ECO:0000256" key="1">
    <source>
        <dbReference type="SAM" id="MobiDB-lite"/>
    </source>
</evidence>
<feature type="region of interest" description="Disordered" evidence="1">
    <location>
        <begin position="1"/>
        <end position="22"/>
    </location>
</feature>